<protein>
    <submittedName>
        <fullName evidence="2">Uncharacterized protein</fullName>
    </submittedName>
</protein>
<reference evidence="2" key="1">
    <citation type="submission" date="2023-10" db="EMBL/GenBank/DDBJ databases">
        <authorList>
            <person name="Chen Y."/>
            <person name="Shah S."/>
            <person name="Dougan E. K."/>
            <person name="Thang M."/>
            <person name="Chan C."/>
        </authorList>
    </citation>
    <scope>NUCLEOTIDE SEQUENCE [LARGE SCALE GENOMIC DNA]</scope>
</reference>
<evidence type="ECO:0000256" key="1">
    <source>
        <dbReference type="SAM" id="MobiDB-lite"/>
    </source>
</evidence>
<accession>A0ABN9VTR1</accession>
<name>A0ABN9VTR1_9DINO</name>
<gene>
    <name evidence="2" type="ORF">PCOR1329_LOCUS61072</name>
</gene>
<proteinExistence type="predicted"/>
<feature type="region of interest" description="Disordered" evidence="1">
    <location>
        <begin position="555"/>
        <end position="633"/>
    </location>
</feature>
<comment type="caution">
    <text evidence="2">The sequence shown here is derived from an EMBL/GenBank/DDBJ whole genome shotgun (WGS) entry which is preliminary data.</text>
</comment>
<dbReference type="Proteomes" id="UP001189429">
    <property type="component" value="Unassembled WGS sequence"/>
</dbReference>
<dbReference type="EMBL" id="CAUYUJ010017673">
    <property type="protein sequence ID" value="CAK0876862.1"/>
    <property type="molecule type" value="Genomic_DNA"/>
</dbReference>
<feature type="compositionally biased region" description="Basic residues" evidence="1">
    <location>
        <begin position="604"/>
        <end position="613"/>
    </location>
</feature>
<sequence>MVNPEDVAVALEMEDFLFRPVDQVAHMQNLLDVVMSWSGSIDEQEVKTTFESGGPQAMAGLPDAQFVVQRAGVGRYNVLRHFIFKHGSNLKRADAHLCTMGQSSTFPAAEENNTRGQRKNFNAMLDRLPGFHARHFSVTRKEHPKDQQGKGWDPTPEEIRDGFAYIREHYHEIAGSSAIEAQEWVLLQTKVRSCACHGWPTSQIEKALVNMDKASASADVDTFFPLTSCDLHPVIQDLLLPLVDAFAPLSGTMVFGAPGVGKTPLCQIAAMAWGRYVTRSKGIDKEPGYRRGKQMDVFRDKATPVYEGILLDDPSLDRIDVEDLEAFGTIHAAGHSDARYTPQKWAKGQFHELLSNSWSEDAEPPSSAGFFVDPQLFMKMLEKPFGYLSQSHRLALTKRFVLVVVGRRALYVRAPSSDDAAQIFKFTQGDVASDLLLPGNKGVLAGFYQGMDHEDCVRPDYALHVDNEYSLVCEVQEAVRQKTSEEIASRWANRTADLLSSASAAPAAPSIHRVPATAGTPASDSGGARARADADGQHRFRLPAAGSLAPTGMSRRAFRYPLPTKRERVELDPADALDGSRPKRDPGSAAAGHASDSASGASQRQRRRDRRSLKRDESEAEGEPPARLPRGARLYDRPLGSALSMQVRPENVLQYPDCCLLDALNAIGVPVPYDRPGPYTLGEAEAMISLFGLSFLRSRPRSARGSQTGRYVIVYDAAPEHPGHAVGGIVEKGHVHFIDGLREQISVGHSAWHLLPDGAPSESCEWYRVVCFIA</sequence>
<organism evidence="2 3">
    <name type="scientific">Prorocentrum cordatum</name>
    <dbReference type="NCBI Taxonomy" id="2364126"/>
    <lineage>
        <taxon>Eukaryota</taxon>
        <taxon>Sar</taxon>
        <taxon>Alveolata</taxon>
        <taxon>Dinophyceae</taxon>
        <taxon>Prorocentrales</taxon>
        <taxon>Prorocentraceae</taxon>
        <taxon>Prorocentrum</taxon>
    </lineage>
</organism>
<feature type="compositionally biased region" description="Low complexity" evidence="1">
    <location>
        <begin position="587"/>
        <end position="603"/>
    </location>
</feature>
<feature type="region of interest" description="Disordered" evidence="1">
    <location>
        <begin position="505"/>
        <end position="538"/>
    </location>
</feature>
<keyword evidence="3" id="KW-1185">Reference proteome</keyword>
<evidence type="ECO:0000313" key="2">
    <source>
        <dbReference type="EMBL" id="CAK0876862.1"/>
    </source>
</evidence>
<evidence type="ECO:0000313" key="3">
    <source>
        <dbReference type="Proteomes" id="UP001189429"/>
    </source>
</evidence>